<name>A0ACB8GE18_9SAUR</name>
<proteinExistence type="predicted"/>
<evidence type="ECO:0000313" key="1">
    <source>
        <dbReference type="EMBL" id="KAH8017697.1"/>
    </source>
</evidence>
<accession>A0ACB8GE18</accession>
<evidence type="ECO:0000313" key="2">
    <source>
        <dbReference type="Proteomes" id="UP000827872"/>
    </source>
</evidence>
<reference evidence="1" key="1">
    <citation type="submission" date="2021-08" db="EMBL/GenBank/DDBJ databases">
        <title>The first chromosome-level gecko genome reveals the dynamic sex chromosomes of Neotropical dwarf geckos (Sphaerodactylidae: Sphaerodactylus).</title>
        <authorList>
            <person name="Pinto B.J."/>
            <person name="Keating S.E."/>
            <person name="Gamble T."/>
        </authorList>
    </citation>
    <scope>NUCLEOTIDE SEQUENCE</scope>
    <source>
        <strain evidence="1">TG3544</strain>
    </source>
</reference>
<protein>
    <submittedName>
        <fullName evidence="1">Uncharacterized protein</fullName>
    </submittedName>
</protein>
<comment type="caution">
    <text evidence="1">The sequence shown here is derived from an EMBL/GenBank/DDBJ whole genome shotgun (WGS) entry which is preliminary data.</text>
</comment>
<dbReference type="Proteomes" id="UP000827872">
    <property type="component" value="Linkage Group LG01"/>
</dbReference>
<sequence>MARAALSGLCFGVLLWSSSLFPLASLQPQRGSVWCPSRCLCFRTTVRCMHLMLESVPAVAPQTTILYGSVQAIRSQLAAIHKLVKLDGLDRV</sequence>
<gene>
    <name evidence="1" type="ORF">K3G42_031970</name>
</gene>
<keyword evidence="2" id="KW-1185">Reference proteome</keyword>
<organism evidence="1 2">
    <name type="scientific">Sphaerodactylus townsendi</name>
    <dbReference type="NCBI Taxonomy" id="933632"/>
    <lineage>
        <taxon>Eukaryota</taxon>
        <taxon>Metazoa</taxon>
        <taxon>Chordata</taxon>
        <taxon>Craniata</taxon>
        <taxon>Vertebrata</taxon>
        <taxon>Euteleostomi</taxon>
        <taxon>Lepidosauria</taxon>
        <taxon>Squamata</taxon>
        <taxon>Bifurcata</taxon>
        <taxon>Gekkota</taxon>
        <taxon>Sphaerodactylidae</taxon>
        <taxon>Sphaerodactylus</taxon>
    </lineage>
</organism>
<dbReference type="EMBL" id="CM037614">
    <property type="protein sequence ID" value="KAH8017697.1"/>
    <property type="molecule type" value="Genomic_DNA"/>
</dbReference>